<protein>
    <recommendedName>
        <fullName evidence="2">Protein-L-isoaspartate O-methyltransferase</fullName>
    </recommendedName>
    <alternativeName>
        <fullName evidence="3">Protein L-isoaspartyl methyltransferase</fullName>
    </alternativeName>
</protein>
<evidence type="ECO:0000256" key="3">
    <source>
        <dbReference type="ARBA" id="ARBA00030757"/>
    </source>
</evidence>
<dbReference type="InterPro" id="IPR029063">
    <property type="entry name" value="SAM-dependent_MTases_sf"/>
</dbReference>
<keyword evidence="5" id="KW-1185">Reference proteome</keyword>
<comment type="caution">
    <text evidence="4">The sequence shown here is derived from an EMBL/GenBank/DDBJ whole genome shotgun (WGS) entry which is preliminary data.</text>
</comment>
<dbReference type="eggNOG" id="COG2518">
    <property type="taxonomic scope" value="Bacteria"/>
</dbReference>
<dbReference type="EMBL" id="AZRA01000006">
    <property type="protein sequence ID" value="KDB54171.1"/>
    <property type="molecule type" value="Genomic_DNA"/>
</dbReference>
<dbReference type="Pfam" id="PF01135">
    <property type="entry name" value="PCMT"/>
    <property type="match status" value="1"/>
</dbReference>
<dbReference type="STRING" id="34103.SAMN05421778_10760"/>
<reference evidence="4 5" key="1">
    <citation type="journal article" date="2014" name="FEMS Microbiol. Ecol.">
        <title>Sphaerotilus natans encrusted with nanoball-shaped Fe(III) oxide minerals formed by nitrate-reducing mixotrophic Fe(II) oxidation.</title>
        <authorList>
            <person name="Park S."/>
            <person name="Kim D.H."/>
            <person name="Lee J.H."/>
            <person name="Hur H.G."/>
        </authorList>
    </citation>
    <scope>NUCLEOTIDE SEQUENCE [LARGE SCALE GENOMIC DNA]</scope>
    <source>
        <strain evidence="4 5">DSM 6575</strain>
    </source>
</reference>
<proteinExistence type="inferred from homology"/>
<keyword evidence="4" id="KW-0489">Methyltransferase</keyword>
<dbReference type="PANTHER" id="PTHR11579:SF18">
    <property type="entry name" value="PROTEIN-L-ISOASPARTATE O-METHYLTRANSFERASE"/>
    <property type="match status" value="1"/>
</dbReference>
<evidence type="ECO:0000313" key="5">
    <source>
        <dbReference type="Proteomes" id="UP000026714"/>
    </source>
</evidence>
<dbReference type="CDD" id="cd02440">
    <property type="entry name" value="AdoMet_MTases"/>
    <property type="match status" value="1"/>
</dbReference>
<evidence type="ECO:0000256" key="1">
    <source>
        <dbReference type="ARBA" id="ARBA00005369"/>
    </source>
</evidence>
<dbReference type="GO" id="GO:0005737">
    <property type="term" value="C:cytoplasm"/>
    <property type="evidence" value="ECO:0007669"/>
    <property type="project" value="TreeGrafter"/>
</dbReference>
<dbReference type="AlphaFoldDB" id="A0A059KRW7"/>
<comment type="similarity">
    <text evidence="1">Belongs to the methyltransferase superfamily. L-isoaspartyl/D-aspartyl protein methyltransferase family.</text>
</comment>
<gene>
    <name evidence="4" type="ORF">X805_02530</name>
</gene>
<keyword evidence="4" id="KW-0808">Transferase</keyword>
<organism evidence="4 5">
    <name type="scientific">Sphaerotilus natans subsp. natans DSM 6575</name>
    <dbReference type="NCBI Taxonomy" id="1286631"/>
    <lineage>
        <taxon>Bacteria</taxon>
        <taxon>Pseudomonadati</taxon>
        <taxon>Pseudomonadota</taxon>
        <taxon>Betaproteobacteria</taxon>
        <taxon>Burkholderiales</taxon>
        <taxon>Sphaerotilaceae</taxon>
        <taxon>Sphaerotilus</taxon>
    </lineage>
</organism>
<dbReference type="PANTHER" id="PTHR11579">
    <property type="entry name" value="PROTEIN-L-ISOASPARTATE O-METHYLTRANSFERASE"/>
    <property type="match status" value="1"/>
</dbReference>
<dbReference type="PATRIC" id="fig|1286631.3.peg.248"/>
<accession>A0A059KRW7</accession>
<dbReference type="Proteomes" id="UP000026714">
    <property type="component" value="Unassembled WGS sequence"/>
</dbReference>
<dbReference type="Gene3D" id="3.40.50.150">
    <property type="entry name" value="Vaccinia Virus protein VP39"/>
    <property type="match status" value="1"/>
</dbReference>
<dbReference type="GO" id="GO:0032259">
    <property type="term" value="P:methylation"/>
    <property type="evidence" value="ECO:0007669"/>
    <property type="project" value="UniProtKB-KW"/>
</dbReference>
<evidence type="ECO:0000256" key="2">
    <source>
        <dbReference type="ARBA" id="ARBA00013346"/>
    </source>
</evidence>
<name>A0A059KRW7_9BURK</name>
<dbReference type="GO" id="GO:0004719">
    <property type="term" value="F:protein-L-isoaspartate (D-aspartate) O-methyltransferase activity"/>
    <property type="evidence" value="ECO:0007669"/>
    <property type="project" value="InterPro"/>
</dbReference>
<evidence type="ECO:0000313" key="4">
    <source>
        <dbReference type="EMBL" id="KDB54171.1"/>
    </source>
</evidence>
<sequence length="232" mass="25513">MSGFVAHALSREESKMNVEQARFNMIEQQIRPWDVLDPSVLSLLAVVKREDFVPAAHRAVAFMDLEVPLPGGQVMLAPRVEARLLQELGLLRHEKVLEVGTGSGFMAALMAHKAQTVVTYEKRAELASLARENLRHAAIMNVEVRQGDGSNGDAGRGPWDAIVLSGSVAEVPEALLQQLKVGGRLVAIVGTEPVMRALRIRRISEREFRTEVLFDTVAPHLEGFASPSRFAF</sequence>
<dbReference type="SUPFAM" id="SSF53335">
    <property type="entry name" value="S-adenosyl-L-methionine-dependent methyltransferases"/>
    <property type="match status" value="1"/>
</dbReference>
<dbReference type="InterPro" id="IPR000682">
    <property type="entry name" value="PCMT"/>
</dbReference>